<dbReference type="WBParaSite" id="Hba_11271">
    <property type="protein sequence ID" value="Hba_11271"/>
    <property type="gene ID" value="Hba_11271"/>
</dbReference>
<accession>A0A1I7X129</accession>
<reference evidence="3" key="1">
    <citation type="submission" date="2016-11" db="UniProtKB">
        <authorList>
            <consortium name="WormBaseParasite"/>
        </authorList>
    </citation>
    <scope>IDENTIFICATION</scope>
</reference>
<evidence type="ECO:0000313" key="2">
    <source>
        <dbReference type="Proteomes" id="UP000095283"/>
    </source>
</evidence>
<proteinExistence type="predicted"/>
<evidence type="ECO:0000256" key="1">
    <source>
        <dbReference type="SAM" id="Coils"/>
    </source>
</evidence>
<keyword evidence="1" id="KW-0175">Coiled coil</keyword>
<dbReference type="Proteomes" id="UP000095283">
    <property type="component" value="Unplaced"/>
</dbReference>
<organism evidence="2 3">
    <name type="scientific">Heterorhabditis bacteriophora</name>
    <name type="common">Entomopathogenic nematode worm</name>
    <dbReference type="NCBI Taxonomy" id="37862"/>
    <lineage>
        <taxon>Eukaryota</taxon>
        <taxon>Metazoa</taxon>
        <taxon>Ecdysozoa</taxon>
        <taxon>Nematoda</taxon>
        <taxon>Chromadorea</taxon>
        <taxon>Rhabditida</taxon>
        <taxon>Rhabditina</taxon>
        <taxon>Rhabditomorpha</taxon>
        <taxon>Strongyloidea</taxon>
        <taxon>Heterorhabditidae</taxon>
        <taxon>Heterorhabditis</taxon>
    </lineage>
</organism>
<dbReference type="AlphaFoldDB" id="A0A1I7X129"/>
<evidence type="ECO:0000313" key="3">
    <source>
        <dbReference type="WBParaSite" id="Hba_11271"/>
    </source>
</evidence>
<feature type="coiled-coil region" evidence="1">
    <location>
        <begin position="12"/>
        <end position="39"/>
    </location>
</feature>
<protein>
    <submittedName>
        <fullName evidence="3">Uncharacterized protein</fullName>
    </submittedName>
</protein>
<name>A0A1I7X129_HETBA</name>
<sequence>MEENKQEKKEVDIHLQRELDDLNDRLDEQNAKKKKLMMSCKTPIQINFYPLKQSTIYMVQLFPRYL</sequence>
<keyword evidence="2" id="KW-1185">Reference proteome</keyword>